<dbReference type="InterPro" id="IPR019794">
    <property type="entry name" value="Peroxidases_AS"/>
</dbReference>
<dbReference type="PROSITE" id="PS50873">
    <property type="entry name" value="PEROXIDASE_4"/>
    <property type="match status" value="1"/>
</dbReference>
<keyword evidence="14" id="KW-1185">Reference proteome</keyword>
<dbReference type="PANTHER" id="PTHR31388">
    <property type="entry name" value="PEROXIDASE 72-RELATED"/>
    <property type="match status" value="1"/>
</dbReference>
<keyword evidence="8 11" id="KW-0560">Oxidoreductase</keyword>
<sequence length="324" mass="35170">MARISSSSCCWVLMMMVVLLGSCSAQLSNENFYAKKCPNVFKAIRSVVKSAVAKEPRMAASLLRLHFHDCFVNGCDGSVLLDDTSSFKGEKTALPNNNSLRGFEVIDAIKAKVESVCPGVVSCADILAITARDSVLLLGGPNWNVKLGRRDSKTASLAAANSGVIPAPTATLSQLISKFQAVGLSARDMTALSGAHTIGKARCTIYRNRIYNDTNIDRTFANARKKNCPRITGTPKDNNVAPLDFKTPNHFDNSYYSNLLSKKGLLHSDQELFNGGSTDSLVRTYTNNQKAFFADFATAMIKMGNIKPLTGSQGIIRRNCRRAN</sequence>
<feature type="signal peptide" evidence="11">
    <location>
        <begin position="1"/>
        <end position="25"/>
    </location>
</feature>
<evidence type="ECO:0000256" key="1">
    <source>
        <dbReference type="ARBA" id="ARBA00000189"/>
    </source>
</evidence>
<dbReference type="PROSITE" id="PS00435">
    <property type="entry name" value="PEROXIDASE_1"/>
    <property type="match status" value="1"/>
</dbReference>
<comment type="catalytic activity">
    <reaction evidence="1 11">
        <text>2 a phenolic donor + H2O2 = 2 a phenolic radical donor + 2 H2O</text>
        <dbReference type="Rhea" id="RHEA:56136"/>
        <dbReference type="ChEBI" id="CHEBI:15377"/>
        <dbReference type="ChEBI" id="CHEBI:16240"/>
        <dbReference type="ChEBI" id="CHEBI:139520"/>
        <dbReference type="ChEBI" id="CHEBI:139521"/>
        <dbReference type="EC" id="1.11.1.7"/>
    </reaction>
</comment>
<keyword evidence="7 11" id="KW-0479">Metal-binding</keyword>
<comment type="cofactor">
    <cofactor evidence="11">
        <name>Ca(2+)</name>
        <dbReference type="ChEBI" id="CHEBI:29108"/>
    </cofactor>
    <text evidence="11">Binds 2 calcium ions per subunit.</text>
</comment>
<dbReference type="PRINTS" id="PR00461">
    <property type="entry name" value="PLPEROXIDASE"/>
</dbReference>
<evidence type="ECO:0000313" key="13">
    <source>
        <dbReference type="EMBL" id="MED6160944.1"/>
    </source>
</evidence>
<evidence type="ECO:0000313" key="14">
    <source>
        <dbReference type="Proteomes" id="UP001341840"/>
    </source>
</evidence>
<evidence type="ECO:0000256" key="7">
    <source>
        <dbReference type="ARBA" id="ARBA00022723"/>
    </source>
</evidence>
<evidence type="ECO:0000256" key="10">
    <source>
        <dbReference type="ARBA" id="ARBA00023157"/>
    </source>
</evidence>
<evidence type="ECO:0000256" key="3">
    <source>
        <dbReference type="ARBA" id="ARBA00006873"/>
    </source>
</evidence>
<keyword evidence="11" id="KW-0964">Secreted</keyword>
<comment type="similarity">
    <text evidence="3">Belongs to the peroxidase family. Ascorbate peroxidase subfamily.</text>
</comment>
<comment type="caution">
    <text evidence="13">The sequence shown here is derived from an EMBL/GenBank/DDBJ whole genome shotgun (WGS) entry which is preliminary data.</text>
</comment>
<keyword evidence="9 11" id="KW-0408">Iron</keyword>
<evidence type="ECO:0000256" key="11">
    <source>
        <dbReference type="RuleBase" id="RU362060"/>
    </source>
</evidence>
<dbReference type="PROSITE" id="PS51257">
    <property type="entry name" value="PROKAR_LIPOPROTEIN"/>
    <property type="match status" value="1"/>
</dbReference>
<evidence type="ECO:0000259" key="12">
    <source>
        <dbReference type="PROSITE" id="PS50873"/>
    </source>
</evidence>
<dbReference type="CDD" id="cd00693">
    <property type="entry name" value="secretory_peroxidase"/>
    <property type="match status" value="1"/>
</dbReference>
<evidence type="ECO:0000256" key="8">
    <source>
        <dbReference type="ARBA" id="ARBA00023002"/>
    </source>
</evidence>
<evidence type="ECO:0000256" key="4">
    <source>
        <dbReference type="ARBA" id="ARBA00012313"/>
    </source>
</evidence>
<accession>A0ABU6UIR5</accession>
<comment type="subcellular location">
    <subcellularLocation>
        <location evidence="11">Secreted</location>
    </subcellularLocation>
</comment>
<dbReference type="Gene3D" id="1.10.420.10">
    <property type="entry name" value="Peroxidase, domain 2"/>
    <property type="match status" value="1"/>
</dbReference>
<evidence type="ECO:0000256" key="9">
    <source>
        <dbReference type="ARBA" id="ARBA00023004"/>
    </source>
</evidence>
<dbReference type="PRINTS" id="PR00458">
    <property type="entry name" value="PEROXIDASE"/>
</dbReference>
<dbReference type="InterPro" id="IPR033905">
    <property type="entry name" value="Secretory_peroxidase"/>
</dbReference>
<dbReference type="Gene3D" id="1.10.520.10">
    <property type="match status" value="1"/>
</dbReference>
<evidence type="ECO:0000256" key="2">
    <source>
        <dbReference type="ARBA" id="ARBA00002322"/>
    </source>
</evidence>
<dbReference type="InterPro" id="IPR019793">
    <property type="entry name" value="Peroxidases_heam-ligand_BS"/>
</dbReference>
<comment type="function">
    <text evidence="2">Removal of H(2)O(2), oxidation of toxic reductants, biosynthesis and degradation of lignin, suberization, auxin catabolism, response to environmental stresses such as wounding, pathogen attack and oxidative stress. These functions might be dependent on each isozyme/isoform in each plant tissue.</text>
</comment>
<dbReference type="SUPFAM" id="SSF48113">
    <property type="entry name" value="Heme-dependent peroxidases"/>
    <property type="match status" value="1"/>
</dbReference>
<evidence type="ECO:0000256" key="5">
    <source>
        <dbReference type="ARBA" id="ARBA00022559"/>
    </source>
</evidence>
<comment type="similarity">
    <text evidence="11">Belongs to the peroxidase family. Classical plant (class III) peroxidase subfamily.</text>
</comment>
<keyword evidence="5 11" id="KW-0575">Peroxidase</keyword>
<reference evidence="13 14" key="1">
    <citation type="journal article" date="2023" name="Plants (Basel)">
        <title>Bridging the Gap: Combining Genomics and Transcriptomics Approaches to Understand Stylosanthes scabra, an Orphan Legume from the Brazilian Caatinga.</title>
        <authorList>
            <person name="Ferreira-Neto J.R.C."/>
            <person name="da Silva M.D."/>
            <person name="Binneck E."/>
            <person name="de Melo N.F."/>
            <person name="da Silva R.H."/>
            <person name="de Melo A.L.T.M."/>
            <person name="Pandolfi V."/>
            <person name="Bustamante F.O."/>
            <person name="Brasileiro-Vidal A.C."/>
            <person name="Benko-Iseppon A.M."/>
        </authorList>
    </citation>
    <scope>NUCLEOTIDE SEQUENCE [LARGE SCALE GENOMIC DNA]</scope>
    <source>
        <tissue evidence="13">Leaves</tissue>
    </source>
</reference>
<feature type="domain" description="Plant heme peroxidase family profile" evidence="12">
    <location>
        <begin position="31"/>
        <end position="324"/>
    </location>
</feature>
<dbReference type="InterPro" id="IPR002016">
    <property type="entry name" value="Haem_peroxidase"/>
</dbReference>
<proteinExistence type="inferred from homology"/>
<evidence type="ECO:0000256" key="6">
    <source>
        <dbReference type="ARBA" id="ARBA00022617"/>
    </source>
</evidence>
<comment type="cofactor">
    <cofactor evidence="11">
        <name>heme b</name>
        <dbReference type="ChEBI" id="CHEBI:60344"/>
    </cofactor>
    <text evidence="11">Binds 1 heme b (iron(II)-protoporphyrin IX) group per subunit.</text>
</comment>
<keyword evidence="11" id="KW-0106">Calcium</keyword>
<dbReference type="InterPro" id="IPR000823">
    <property type="entry name" value="Peroxidase_pln"/>
</dbReference>
<dbReference type="EC" id="1.11.1.7" evidence="4 11"/>
<feature type="chain" id="PRO_5044985524" description="Peroxidase" evidence="11">
    <location>
        <begin position="26"/>
        <end position="324"/>
    </location>
</feature>
<dbReference type="PANTHER" id="PTHR31388:SF133">
    <property type="entry name" value="PEROXIDASE"/>
    <property type="match status" value="1"/>
</dbReference>
<gene>
    <name evidence="13" type="ORF">PIB30_056027</name>
</gene>
<dbReference type="InterPro" id="IPR010255">
    <property type="entry name" value="Haem_peroxidase_sf"/>
</dbReference>
<dbReference type="Pfam" id="PF00141">
    <property type="entry name" value="peroxidase"/>
    <property type="match status" value="1"/>
</dbReference>
<name>A0ABU6UIR5_9FABA</name>
<keyword evidence="6 11" id="KW-0349">Heme</keyword>
<organism evidence="13 14">
    <name type="scientific">Stylosanthes scabra</name>
    <dbReference type="NCBI Taxonomy" id="79078"/>
    <lineage>
        <taxon>Eukaryota</taxon>
        <taxon>Viridiplantae</taxon>
        <taxon>Streptophyta</taxon>
        <taxon>Embryophyta</taxon>
        <taxon>Tracheophyta</taxon>
        <taxon>Spermatophyta</taxon>
        <taxon>Magnoliopsida</taxon>
        <taxon>eudicotyledons</taxon>
        <taxon>Gunneridae</taxon>
        <taxon>Pentapetalae</taxon>
        <taxon>rosids</taxon>
        <taxon>fabids</taxon>
        <taxon>Fabales</taxon>
        <taxon>Fabaceae</taxon>
        <taxon>Papilionoideae</taxon>
        <taxon>50 kb inversion clade</taxon>
        <taxon>dalbergioids sensu lato</taxon>
        <taxon>Dalbergieae</taxon>
        <taxon>Pterocarpus clade</taxon>
        <taxon>Stylosanthes</taxon>
    </lineage>
</organism>
<dbReference type="PROSITE" id="PS00436">
    <property type="entry name" value="PEROXIDASE_2"/>
    <property type="match status" value="1"/>
</dbReference>
<keyword evidence="11" id="KW-0732">Signal</keyword>
<protein>
    <recommendedName>
        <fullName evidence="4 11">Peroxidase</fullName>
        <ecNumber evidence="4 11">1.11.1.7</ecNumber>
    </recommendedName>
</protein>
<dbReference type="EMBL" id="JASCZI010121272">
    <property type="protein sequence ID" value="MED6160944.1"/>
    <property type="molecule type" value="Genomic_DNA"/>
</dbReference>
<dbReference type="Proteomes" id="UP001341840">
    <property type="component" value="Unassembled WGS sequence"/>
</dbReference>
<keyword evidence="11" id="KW-0376">Hydrogen peroxide</keyword>
<keyword evidence="10" id="KW-1015">Disulfide bond</keyword>